<dbReference type="SMART" id="SM00382">
    <property type="entry name" value="AAA"/>
    <property type="match status" value="1"/>
</dbReference>
<comment type="similarity">
    <text evidence="1">Belongs to the AAA ATPase family.</text>
</comment>
<dbReference type="Pfam" id="PF17863">
    <property type="entry name" value="AAA_lid_2"/>
    <property type="match status" value="1"/>
</dbReference>
<evidence type="ECO:0000259" key="4">
    <source>
        <dbReference type="SMART" id="SM00382"/>
    </source>
</evidence>
<feature type="domain" description="AAA+ ATPase" evidence="4">
    <location>
        <begin position="468"/>
        <end position="600"/>
    </location>
</feature>
<dbReference type="SUPFAM" id="SSF52540">
    <property type="entry name" value="P-loop containing nucleoside triphosphate hydrolases"/>
    <property type="match status" value="2"/>
</dbReference>
<dbReference type="CDD" id="cd19481">
    <property type="entry name" value="RecA-like_protease"/>
    <property type="match status" value="1"/>
</dbReference>
<dbReference type="InterPro" id="IPR003959">
    <property type="entry name" value="ATPase_AAA_core"/>
</dbReference>
<proteinExistence type="inferred from homology"/>
<dbReference type="InterPro" id="IPR041628">
    <property type="entry name" value="ChlI/MoxR_AAA_lid"/>
</dbReference>
<dbReference type="AlphaFoldDB" id="A0A3A8MEL3"/>
<keyword evidence="3 5" id="KW-0067">ATP-binding</keyword>
<dbReference type="GO" id="GO:0005524">
    <property type="term" value="F:ATP binding"/>
    <property type="evidence" value="ECO:0007669"/>
    <property type="project" value="UniProtKB-KW"/>
</dbReference>
<dbReference type="EMBL" id="RAWG01000495">
    <property type="protein sequence ID" value="RKH29719.1"/>
    <property type="molecule type" value="Genomic_DNA"/>
</dbReference>
<keyword evidence="2" id="KW-0547">Nucleotide-binding</keyword>
<accession>A0A3A8MEL3</accession>
<sequence>MSDTPTAATPPDALEHFKLHFFAAATRVLTQAARTFGSEDAMLARFPFLTAYREELTGLGVGSLEEENGPGNWPEALAAWEADVEGHLPLRALREAASLDVDALALLLAVGMVEEDARFGALFAALQGTPTVHRPTLGLLNACWRGEDDRGEVRTFLRRLMELGLVEVINRDTPRSEWALHVPGAVWDALRGEAPETLTPWMKHHALSVLERDEPLLVPNALHEAMARLPALLASGEARAVVVRGPRHNGRRTLLRSVAKALGRGVLEVEGPEKADDERWRMVGALATLLHALPVAVLDPAPGEAATVPKLQGLDGPLGAVLGRLGGVSGEGVDRALTLAVDMPGPQERALHWERALAGRPCPALEEISGRFRYTRGNIRRAAKLAQAHAALAGRTAVEPEDVREAGRALNRQALDTLAVRLTSTVDWTQLAVGGETMRELRHLEARCRGRERLGGVVGGTLARQLTPGVRALLQGPSGTGKTLAARLIASVLQLDVYRVELSSVVNKYIGETEKNLARIFALAEELDVVLLFDEGDSLFAKRTGVSSSTDRYANLETNYLLQRIESFEGILLVTTNAAESIDSAFQRRMDVVVDFRAPDASERWAIWQMHLPAAHAVDTGLLREVATRCNLSGGQIRNAVLHASLLAMEDGKPVASAHLEAGVVREYRKAGDVCPLRRQGAVSLRG</sequence>
<dbReference type="RefSeq" id="WP_120630309.1">
    <property type="nucleotide sequence ID" value="NZ_RAWG01000495.1"/>
</dbReference>
<evidence type="ECO:0000256" key="1">
    <source>
        <dbReference type="ARBA" id="ARBA00006914"/>
    </source>
</evidence>
<dbReference type="Proteomes" id="UP000273405">
    <property type="component" value="Unassembled WGS sequence"/>
</dbReference>
<organism evidence="5 6">
    <name type="scientific">Corallococcus sicarius</name>
    <dbReference type="NCBI Taxonomy" id="2316726"/>
    <lineage>
        <taxon>Bacteria</taxon>
        <taxon>Pseudomonadati</taxon>
        <taxon>Myxococcota</taxon>
        <taxon>Myxococcia</taxon>
        <taxon>Myxococcales</taxon>
        <taxon>Cystobacterineae</taxon>
        <taxon>Myxococcaceae</taxon>
        <taxon>Corallococcus</taxon>
    </lineage>
</organism>
<dbReference type="GO" id="GO:0016887">
    <property type="term" value="F:ATP hydrolysis activity"/>
    <property type="evidence" value="ECO:0007669"/>
    <property type="project" value="InterPro"/>
</dbReference>
<comment type="caution">
    <text evidence="5">The sequence shown here is derived from an EMBL/GenBank/DDBJ whole genome shotgun (WGS) entry which is preliminary data.</text>
</comment>
<protein>
    <submittedName>
        <fullName evidence="5">ATP-binding protein</fullName>
    </submittedName>
</protein>
<dbReference type="PANTHER" id="PTHR23073">
    <property type="entry name" value="26S PROTEASOME REGULATORY SUBUNIT"/>
    <property type="match status" value="1"/>
</dbReference>
<dbReference type="InterPro" id="IPR027417">
    <property type="entry name" value="P-loop_NTPase"/>
</dbReference>
<gene>
    <name evidence="5" type="ORF">D7X12_39500</name>
</gene>
<evidence type="ECO:0000313" key="6">
    <source>
        <dbReference type="Proteomes" id="UP000273405"/>
    </source>
</evidence>
<dbReference type="Gene3D" id="3.40.50.300">
    <property type="entry name" value="P-loop containing nucleotide triphosphate hydrolases"/>
    <property type="match status" value="1"/>
</dbReference>
<evidence type="ECO:0000256" key="3">
    <source>
        <dbReference type="ARBA" id="ARBA00022840"/>
    </source>
</evidence>
<dbReference type="InterPro" id="IPR003593">
    <property type="entry name" value="AAA+_ATPase"/>
</dbReference>
<dbReference type="InterPro" id="IPR050221">
    <property type="entry name" value="26S_Proteasome_ATPase"/>
</dbReference>
<name>A0A3A8MEL3_9BACT</name>
<reference evidence="6" key="1">
    <citation type="submission" date="2018-09" db="EMBL/GenBank/DDBJ databases">
        <authorList>
            <person name="Livingstone P.G."/>
            <person name="Whitworth D.E."/>
        </authorList>
    </citation>
    <scope>NUCLEOTIDE SEQUENCE [LARGE SCALE GENOMIC DNA]</scope>
    <source>
        <strain evidence="6">CA040B</strain>
    </source>
</reference>
<evidence type="ECO:0000256" key="2">
    <source>
        <dbReference type="ARBA" id="ARBA00022741"/>
    </source>
</evidence>
<dbReference type="OrthoDB" id="9802352at2"/>
<evidence type="ECO:0000313" key="5">
    <source>
        <dbReference type="EMBL" id="RKH29719.1"/>
    </source>
</evidence>
<keyword evidence="6" id="KW-1185">Reference proteome</keyword>
<dbReference type="Pfam" id="PF00004">
    <property type="entry name" value="AAA"/>
    <property type="match status" value="1"/>
</dbReference>